<feature type="compositionally biased region" description="Gly residues" evidence="1">
    <location>
        <begin position="33"/>
        <end position="50"/>
    </location>
</feature>
<feature type="transmembrane region" description="Helical" evidence="2">
    <location>
        <begin position="314"/>
        <end position="347"/>
    </location>
</feature>
<reference evidence="3 4" key="1">
    <citation type="submission" date="2023-05" db="EMBL/GenBank/DDBJ databases">
        <title>Sequencing and Assembly of Streptomyces sp. NP73.</title>
        <authorList>
            <person name="Konwar A.N."/>
            <person name="Saikia K."/>
            <person name="Thakur D."/>
        </authorList>
    </citation>
    <scope>NUCLEOTIDE SEQUENCE [LARGE SCALE GENOMIC DNA]</scope>
    <source>
        <strain evidence="3 4">NP73</strain>
    </source>
</reference>
<dbReference type="RefSeq" id="WP_285344854.1">
    <property type="nucleotide sequence ID" value="NZ_JASITI010000034.1"/>
</dbReference>
<dbReference type="PANTHER" id="PTHR33133:SF1">
    <property type="entry name" value="EXPRESSED PROTEIN-RELATED"/>
    <property type="match status" value="1"/>
</dbReference>
<evidence type="ECO:0008006" key="5">
    <source>
        <dbReference type="Google" id="ProtNLM"/>
    </source>
</evidence>
<evidence type="ECO:0000256" key="1">
    <source>
        <dbReference type="SAM" id="MobiDB-lite"/>
    </source>
</evidence>
<feature type="transmembrane region" description="Helical" evidence="2">
    <location>
        <begin position="267"/>
        <end position="293"/>
    </location>
</feature>
<organism evidence="3 4">
    <name type="scientific">Streptomyces katrae</name>
    <dbReference type="NCBI Taxonomy" id="68223"/>
    <lineage>
        <taxon>Bacteria</taxon>
        <taxon>Bacillati</taxon>
        <taxon>Actinomycetota</taxon>
        <taxon>Actinomycetes</taxon>
        <taxon>Kitasatosporales</taxon>
        <taxon>Streptomycetaceae</taxon>
        <taxon>Streptomyces</taxon>
    </lineage>
</organism>
<dbReference type="PANTHER" id="PTHR33133">
    <property type="entry name" value="OS08G0107100 PROTEIN-RELATED"/>
    <property type="match status" value="1"/>
</dbReference>
<gene>
    <name evidence="3" type="ORF">QEZ40_003939</name>
</gene>
<dbReference type="Proteomes" id="UP001223390">
    <property type="component" value="Unassembled WGS sequence"/>
</dbReference>
<name>A0ABT7H0U6_9ACTN</name>
<feature type="compositionally biased region" description="Pro residues" evidence="1">
    <location>
        <begin position="74"/>
        <end position="84"/>
    </location>
</feature>
<proteinExistence type="predicted"/>
<feature type="transmembrane region" description="Helical" evidence="2">
    <location>
        <begin position="194"/>
        <end position="217"/>
    </location>
</feature>
<keyword evidence="2" id="KW-0472">Membrane</keyword>
<evidence type="ECO:0000313" key="3">
    <source>
        <dbReference type="EMBL" id="MDK9498735.1"/>
    </source>
</evidence>
<keyword evidence="4" id="KW-1185">Reference proteome</keyword>
<feature type="transmembrane region" description="Helical" evidence="2">
    <location>
        <begin position="367"/>
        <end position="394"/>
    </location>
</feature>
<keyword evidence="2" id="KW-1133">Transmembrane helix</keyword>
<protein>
    <recommendedName>
        <fullName evidence="5">Glycerophosphoryl diester phosphodiesterase membrane domain-containing protein</fullName>
    </recommendedName>
</protein>
<feature type="transmembrane region" description="Helical" evidence="2">
    <location>
        <begin position="141"/>
        <end position="159"/>
    </location>
</feature>
<evidence type="ECO:0000256" key="2">
    <source>
        <dbReference type="SAM" id="Phobius"/>
    </source>
</evidence>
<keyword evidence="2" id="KW-0812">Transmembrane</keyword>
<feature type="transmembrane region" description="Helical" evidence="2">
    <location>
        <begin position="238"/>
        <end position="261"/>
    </location>
</feature>
<dbReference type="EMBL" id="JASITI010000034">
    <property type="protein sequence ID" value="MDK9498735.1"/>
    <property type="molecule type" value="Genomic_DNA"/>
</dbReference>
<sequence length="427" mass="43624">MTDSPGWAAPGSPSDGQGSDADRPAAQPSGTANGNGTGTASGAGTTGSAGTGSADAKWSATQPPPGQWSSPAPGQTPQPTPPAAPAQTGWGTRPGSPYQYPGGWGSPPPAAKPGIIPLRPLGLGEILDGAVGTLRGHWRSVLTISLVVAALSQVTLLLIQRTWLNDLPTADEDLTPSQAVKLMGDTAVVYATQYFLELLGLILVTALLAPVVSRAVLGQASTLSDTLKAVRPLAPRMLALTGLLLLGAVAALLLPALPGILTGSAALTALGIPVGFVLLAWFYVTFVLAPPALMLERGSAVAALKRSAKLVKGSWWRIFGISLLIWIIRTITAMVIVMPFAGIALIVSPQGLSGLLDGTAALSWSFLVISAVGGVVAATVTVPMQTGVTTLLYIDQRIRREALDLDLARAAGLHGYDTATTAERPGG</sequence>
<evidence type="ECO:0000313" key="4">
    <source>
        <dbReference type="Proteomes" id="UP001223390"/>
    </source>
</evidence>
<comment type="caution">
    <text evidence="3">The sequence shown here is derived from an EMBL/GenBank/DDBJ whole genome shotgun (WGS) entry which is preliminary data.</text>
</comment>
<feature type="region of interest" description="Disordered" evidence="1">
    <location>
        <begin position="1"/>
        <end position="106"/>
    </location>
</feature>
<accession>A0ABT7H0U6</accession>